<dbReference type="EMBL" id="ML179753">
    <property type="protein sequence ID" value="THU82154.1"/>
    <property type="molecule type" value="Genomic_DNA"/>
</dbReference>
<reference evidence="2 3" key="1">
    <citation type="journal article" date="2019" name="Nat. Ecol. Evol.">
        <title>Megaphylogeny resolves global patterns of mushroom evolution.</title>
        <authorList>
            <person name="Varga T."/>
            <person name="Krizsan K."/>
            <person name="Foldi C."/>
            <person name="Dima B."/>
            <person name="Sanchez-Garcia M."/>
            <person name="Sanchez-Ramirez S."/>
            <person name="Szollosi G.J."/>
            <person name="Szarkandi J.G."/>
            <person name="Papp V."/>
            <person name="Albert L."/>
            <person name="Andreopoulos W."/>
            <person name="Angelini C."/>
            <person name="Antonin V."/>
            <person name="Barry K.W."/>
            <person name="Bougher N.L."/>
            <person name="Buchanan P."/>
            <person name="Buyck B."/>
            <person name="Bense V."/>
            <person name="Catcheside P."/>
            <person name="Chovatia M."/>
            <person name="Cooper J."/>
            <person name="Damon W."/>
            <person name="Desjardin D."/>
            <person name="Finy P."/>
            <person name="Geml J."/>
            <person name="Haridas S."/>
            <person name="Hughes K."/>
            <person name="Justo A."/>
            <person name="Karasinski D."/>
            <person name="Kautmanova I."/>
            <person name="Kiss B."/>
            <person name="Kocsube S."/>
            <person name="Kotiranta H."/>
            <person name="LaButti K.M."/>
            <person name="Lechner B.E."/>
            <person name="Liimatainen K."/>
            <person name="Lipzen A."/>
            <person name="Lukacs Z."/>
            <person name="Mihaltcheva S."/>
            <person name="Morgado L.N."/>
            <person name="Niskanen T."/>
            <person name="Noordeloos M.E."/>
            <person name="Ohm R.A."/>
            <person name="Ortiz-Santana B."/>
            <person name="Ovrebo C."/>
            <person name="Racz N."/>
            <person name="Riley R."/>
            <person name="Savchenko A."/>
            <person name="Shiryaev A."/>
            <person name="Soop K."/>
            <person name="Spirin V."/>
            <person name="Szebenyi C."/>
            <person name="Tomsovsky M."/>
            <person name="Tulloss R.E."/>
            <person name="Uehling J."/>
            <person name="Grigoriev I.V."/>
            <person name="Vagvolgyi C."/>
            <person name="Papp T."/>
            <person name="Martin F.M."/>
            <person name="Miettinen O."/>
            <person name="Hibbett D.S."/>
            <person name="Nagy L.G."/>
        </authorList>
    </citation>
    <scope>NUCLEOTIDE SEQUENCE [LARGE SCALE GENOMIC DNA]</scope>
    <source>
        <strain evidence="2 3">CBS 962.96</strain>
    </source>
</reference>
<feature type="region of interest" description="Disordered" evidence="1">
    <location>
        <begin position="1"/>
        <end position="22"/>
    </location>
</feature>
<dbReference type="AlphaFoldDB" id="A0A4S8L190"/>
<keyword evidence="3" id="KW-1185">Reference proteome</keyword>
<protein>
    <submittedName>
        <fullName evidence="2">Uncharacterized protein</fullName>
    </submittedName>
</protein>
<evidence type="ECO:0000313" key="2">
    <source>
        <dbReference type="EMBL" id="THU82154.1"/>
    </source>
</evidence>
<feature type="compositionally biased region" description="Polar residues" evidence="1">
    <location>
        <begin position="236"/>
        <end position="251"/>
    </location>
</feature>
<feature type="compositionally biased region" description="Basic residues" evidence="1">
    <location>
        <begin position="10"/>
        <end position="20"/>
    </location>
</feature>
<sequence length="251" mass="27214">MSRSRPSRGNTKRSRSKKSEKRVIVDENTPATALTATIVQEVGAQAQAIAKTVPRKCTISVDADSSAAKVARLEDSLKHKSLEELTSMATNVMTLDRESLWALFTLGDHYCDVVLPGLSLDNPSTLNTSALVDTIVMLQNRMRSNTVKSLLNLCNVQDSAFLLIDLLREHQDCLQDFSDKGGQTLSEIAKAKDKVLAPADPYPTPMEEDKVLDEAEPLGNAATVVAHVSAPPSLAPSEQSYPDSETSYQTA</sequence>
<evidence type="ECO:0000256" key="1">
    <source>
        <dbReference type="SAM" id="MobiDB-lite"/>
    </source>
</evidence>
<proteinExistence type="predicted"/>
<evidence type="ECO:0000313" key="3">
    <source>
        <dbReference type="Proteomes" id="UP000297245"/>
    </source>
</evidence>
<accession>A0A4S8L190</accession>
<gene>
    <name evidence="2" type="ORF">K435DRAFT_872600</name>
</gene>
<dbReference type="Proteomes" id="UP000297245">
    <property type="component" value="Unassembled WGS sequence"/>
</dbReference>
<feature type="region of interest" description="Disordered" evidence="1">
    <location>
        <begin position="229"/>
        <end position="251"/>
    </location>
</feature>
<name>A0A4S8L190_DENBC</name>
<organism evidence="2 3">
    <name type="scientific">Dendrothele bispora (strain CBS 962.96)</name>
    <dbReference type="NCBI Taxonomy" id="1314807"/>
    <lineage>
        <taxon>Eukaryota</taxon>
        <taxon>Fungi</taxon>
        <taxon>Dikarya</taxon>
        <taxon>Basidiomycota</taxon>
        <taxon>Agaricomycotina</taxon>
        <taxon>Agaricomycetes</taxon>
        <taxon>Agaricomycetidae</taxon>
        <taxon>Agaricales</taxon>
        <taxon>Agaricales incertae sedis</taxon>
        <taxon>Dendrothele</taxon>
    </lineage>
</organism>